<dbReference type="Gene3D" id="3.40.50.1820">
    <property type="entry name" value="alpha/beta hydrolase"/>
    <property type="match status" value="1"/>
</dbReference>
<comment type="similarity">
    <text evidence="1">Belongs to the AB hydrolase superfamily.</text>
</comment>
<dbReference type="Proteomes" id="UP000550508">
    <property type="component" value="Unassembled WGS sequence"/>
</dbReference>
<dbReference type="InterPro" id="IPR000073">
    <property type="entry name" value="AB_hydrolase_1"/>
</dbReference>
<feature type="domain" description="AB hydrolase-1" evidence="2">
    <location>
        <begin position="59"/>
        <end position="297"/>
    </location>
</feature>
<evidence type="ECO:0000259" key="2">
    <source>
        <dbReference type="Pfam" id="PF12697"/>
    </source>
</evidence>
<name>A0A849VTH3_9HYPH</name>
<keyword evidence="4" id="KW-1185">Reference proteome</keyword>
<evidence type="ECO:0000313" key="3">
    <source>
        <dbReference type="EMBL" id="NTS32976.1"/>
    </source>
</evidence>
<evidence type="ECO:0000256" key="1">
    <source>
        <dbReference type="ARBA" id="ARBA00008645"/>
    </source>
</evidence>
<sequence length="302" mass="32785">MPGPAKPPSAKKELLRREAVRCSSFQSIQSNFVLRNQESRVSVLERNNVKLSGSGERSMVFAHGFGCDQNMWKLVAPAFESKFRTILFDHVGAGGSDLGAYDSAKYASLEGYADDLIEIGKELKLKGAVFVGHSVSAMIGVIASLKDPAIFDSLILVGPSPRYIDDGGYVGGFSRAQIDELLESLADNHLGWSAAMAPAIMGNPDRPELGEELTNSFCRTDPDIAKEFARVTFTSDNRDDLQRVTARTLILQCREDIIASENVGEYVKQHIPHSQLVMLNATGHCPNLSAPGEVIAAIKAFV</sequence>
<proteinExistence type="inferred from homology"/>
<keyword evidence="3" id="KW-0378">Hydrolase</keyword>
<dbReference type="PANTHER" id="PTHR43039">
    <property type="entry name" value="ESTERASE-RELATED"/>
    <property type="match status" value="1"/>
</dbReference>
<accession>A0A849VTH3</accession>
<gene>
    <name evidence="3" type="ORF">HQ945_17080</name>
</gene>
<dbReference type="AlphaFoldDB" id="A0A849VTH3"/>
<dbReference type="SUPFAM" id="SSF53474">
    <property type="entry name" value="alpha/beta-Hydrolases"/>
    <property type="match status" value="1"/>
</dbReference>
<protein>
    <submittedName>
        <fullName evidence="3">Alpha/beta hydrolase</fullName>
    </submittedName>
</protein>
<organism evidence="3 4">
    <name type="scientific">Phyllobacterium pellucidum</name>
    <dbReference type="NCBI Taxonomy" id="2740464"/>
    <lineage>
        <taxon>Bacteria</taxon>
        <taxon>Pseudomonadati</taxon>
        <taxon>Pseudomonadota</taxon>
        <taxon>Alphaproteobacteria</taxon>
        <taxon>Hyphomicrobiales</taxon>
        <taxon>Phyllobacteriaceae</taxon>
        <taxon>Phyllobacterium</taxon>
    </lineage>
</organism>
<dbReference type="EMBL" id="JABUMX010000004">
    <property type="protein sequence ID" value="NTS32976.1"/>
    <property type="molecule type" value="Genomic_DNA"/>
</dbReference>
<comment type="caution">
    <text evidence="3">The sequence shown here is derived from an EMBL/GenBank/DDBJ whole genome shotgun (WGS) entry which is preliminary data.</text>
</comment>
<dbReference type="Pfam" id="PF12697">
    <property type="entry name" value="Abhydrolase_6"/>
    <property type="match status" value="1"/>
</dbReference>
<dbReference type="GO" id="GO:0016787">
    <property type="term" value="F:hydrolase activity"/>
    <property type="evidence" value="ECO:0007669"/>
    <property type="project" value="UniProtKB-KW"/>
</dbReference>
<dbReference type="InterPro" id="IPR029058">
    <property type="entry name" value="AB_hydrolase_fold"/>
</dbReference>
<reference evidence="3 4" key="1">
    <citation type="submission" date="2020-05" db="EMBL/GenBank/DDBJ databases">
        <authorList>
            <person name="Kim M.K."/>
        </authorList>
    </citation>
    <scope>NUCLEOTIDE SEQUENCE [LARGE SCALE GENOMIC DNA]</scope>
    <source>
        <strain evidence="3 4">BT25</strain>
    </source>
</reference>
<evidence type="ECO:0000313" key="4">
    <source>
        <dbReference type="Proteomes" id="UP000550508"/>
    </source>
</evidence>